<dbReference type="Proteomes" id="UP000325315">
    <property type="component" value="Unassembled WGS sequence"/>
</dbReference>
<dbReference type="EMBL" id="SMMG02000007">
    <property type="protein sequence ID" value="KAA3467613.1"/>
    <property type="molecule type" value="Genomic_DNA"/>
</dbReference>
<proteinExistence type="predicted"/>
<accession>A0A5B6VEU3</accession>
<comment type="caution">
    <text evidence="1">The sequence shown here is derived from an EMBL/GenBank/DDBJ whole genome shotgun (WGS) entry which is preliminary data.</text>
</comment>
<organism evidence="1 2">
    <name type="scientific">Gossypium australe</name>
    <dbReference type="NCBI Taxonomy" id="47621"/>
    <lineage>
        <taxon>Eukaryota</taxon>
        <taxon>Viridiplantae</taxon>
        <taxon>Streptophyta</taxon>
        <taxon>Embryophyta</taxon>
        <taxon>Tracheophyta</taxon>
        <taxon>Spermatophyta</taxon>
        <taxon>Magnoliopsida</taxon>
        <taxon>eudicotyledons</taxon>
        <taxon>Gunneridae</taxon>
        <taxon>Pentapetalae</taxon>
        <taxon>rosids</taxon>
        <taxon>malvids</taxon>
        <taxon>Malvales</taxon>
        <taxon>Malvaceae</taxon>
        <taxon>Malvoideae</taxon>
        <taxon>Gossypium</taxon>
    </lineage>
</organism>
<dbReference type="AlphaFoldDB" id="A0A5B6VEU3"/>
<reference evidence="2" key="1">
    <citation type="journal article" date="2019" name="Plant Biotechnol. J.">
        <title>Genome sequencing of the Australian wild diploid species Gossypium australe highlights disease resistance and delayed gland morphogenesis.</title>
        <authorList>
            <person name="Cai Y."/>
            <person name="Cai X."/>
            <person name="Wang Q."/>
            <person name="Wang P."/>
            <person name="Zhang Y."/>
            <person name="Cai C."/>
            <person name="Xu Y."/>
            <person name="Wang K."/>
            <person name="Zhou Z."/>
            <person name="Wang C."/>
            <person name="Geng S."/>
            <person name="Li B."/>
            <person name="Dong Q."/>
            <person name="Hou Y."/>
            <person name="Wang H."/>
            <person name="Ai P."/>
            <person name="Liu Z."/>
            <person name="Yi F."/>
            <person name="Sun M."/>
            <person name="An G."/>
            <person name="Cheng J."/>
            <person name="Zhang Y."/>
            <person name="Shi Q."/>
            <person name="Xie Y."/>
            <person name="Shi X."/>
            <person name="Chang Y."/>
            <person name="Huang F."/>
            <person name="Chen Y."/>
            <person name="Hong S."/>
            <person name="Mi L."/>
            <person name="Sun Q."/>
            <person name="Zhang L."/>
            <person name="Zhou B."/>
            <person name="Peng R."/>
            <person name="Zhang X."/>
            <person name="Liu F."/>
        </authorList>
    </citation>
    <scope>NUCLEOTIDE SEQUENCE [LARGE SCALE GENOMIC DNA]</scope>
    <source>
        <strain evidence="2">cv. PA1801</strain>
    </source>
</reference>
<evidence type="ECO:0000313" key="2">
    <source>
        <dbReference type="Proteomes" id="UP000325315"/>
    </source>
</evidence>
<protein>
    <submittedName>
        <fullName evidence="1">Ribonuclease H-like superfamily protein</fullName>
    </submittedName>
</protein>
<evidence type="ECO:0000313" key="1">
    <source>
        <dbReference type="EMBL" id="KAA3467613.1"/>
    </source>
</evidence>
<dbReference type="OrthoDB" id="1001830at2759"/>
<name>A0A5B6VEU3_9ROSI</name>
<gene>
    <name evidence="1" type="ORF">EPI10_002610</name>
</gene>
<keyword evidence="2" id="KW-1185">Reference proteome</keyword>
<sequence>MCCPKDEGEWGLKGILAKGLCWRVGTGINVSINDDAWIPDTVSFRLTSVVNTMRDSRVNELIDSNERIWKRELINNTFSEEDARKILRISLAQVPHNDFLVWGGEFSVRSAYKLLQTSDENPRAYTLQTVYMKFYKKKIWLLNLPTNIKVTIWRISWNYLPTRSIIQVAPDVEEELKQSIIYFVNALFQLKFGQYYQFRIFSWILIWNLYSGLPGFLISLPLVNAAFSAVHFGPSREKEILECMKRKLETG</sequence>